<dbReference type="PANTHER" id="PTHR37283">
    <property type="entry name" value="PH DOMAIN-CONTAINING PROTEIN YHR131C"/>
    <property type="match status" value="1"/>
</dbReference>
<gene>
    <name evidence="3" type="ORF">OH76DRAFT_1411138</name>
</gene>
<feature type="compositionally biased region" description="Polar residues" evidence="1">
    <location>
        <begin position="132"/>
        <end position="164"/>
    </location>
</feature>
<reference evidence="3 4" key="1">
    <citation type="journal article" date="2018" name="Biotechnol. Biofuels">
        <title>Integrative visual omics of the white-rot fungus Polyporus brumalis exposes the biotechnological potential of its oxidative enzymes for delignifying raw plant biomass.</title>
        <authorList>
            <person name="Miyauchi S."/>
            <person name="Rancon A."/>
            <person name="Drula E."/>
            <person name="Hage H."/>
            <person name="Chaduli D."/>
            <person name="Favel A."/>
            <person name="Grisel S."/>
            <person name="Henrissat B."/>
            <person name="Herpoel-Gimbert I."/>
            <person name="Ruiz-Duenas F.J."/>
            <person name="Chevret D."/>
            <person name="Hainaut M."/>
            <person name="Lin J."/>
            <person name="Wang M."/>
            <person name="Pangilinan J."/>
            <person name="Lipzen A."/>
            <person name="Lesage-Meessen L."/>
            <person name="Navarro D."/>
            <person name="Riley R."/>
            <person name="Grigoriev I.V."/>
            <person name="Zhou S."/>
            <person name="Raouche S."/>
            <person name="Rosso M.N."/>
        </authorList>
    </citation>
    <scope>NUCLEOTIDE SEQUENCE [LARGE SCALE GENOMIC DNA]</scope>
    <source>
        <strain evidence="3 4">BRFM 1820</strain>
    </source>
</reference>
<evidence type="ECO:0000313" key="4">
    <source>
        <dbReference type="Proteomes" id="UP000256964"/>
    </source>
</evidence>
<feature type="compositionally biased region" description="Acidic residues" evidence="1">
    <location>
        <begin position="257"/>
        <end position="270"/>
    </location>
</feature>
<feature type="region of interest" description="Disordered" evidence="1">
    <location>
        <begin position="69"/>
        <end position="119"/>
    </location>
</feature>
<dbReference type="PANTHER" id="PTHR37283:SF1">
    <property type="entry name" value="PH DOMAIN-CONTAINING PROTEIN YHR131C"/>
    <property type="match status" value="1"/>
</dbReference>
<feature type="compositionally biased region" description="Pro residues" evidence="1">
    <location>
        <begin position="214"/>
        <end position="223"/>
    </location>
</feature>
<feature type="region of interest" description="Disordered" evidence="1">
    <location>
        <begin position="205"/>
        <end position="392"/>
    </location>
</feature>
<feature type="compositionally biased region" description="Basic and acidic residues" evidence="1">
    <location>
        <begin position="69"/>
        <end position="78"/>
    </location>
</feature>
<feature type="region of interest" description="Disordered" evidence="1">
    <location>
        <begin position="836"/>
        <end position="865"/>
    </location>
</feature>
<dbReference type="SMART" id="SM00233">
    <property type="entry name" value="PH"/>
    <property type="match status" value="1"/>
</dbReference>
<evidence type="ECO:0000256" key="1">
    <source>
        <dbReference type="SAM" id="MobiDB-lite"/>
    </source>
</evidence>
<name>A0A371CQ92_9APHY</name>
<evidence type="ECO:0000313" key="3">
    <source>
        <dbReference type="EMBL" id="RDX42459.1"/>
    </source>
</evidence>
<organism evidence="3 4">
    <name type="scientific">Lentinus brumalis</name>
    <dbReference type="NCBI Taxonomy" id="2498619"/>
    <lineage>
        <taxon>Eukaryota</taxon>
        <taxon>Fungi</taxon>
        <taxon>Dikarya</taxon>
        <taxon>Basidiomycota</taxon>
        <taxon>Agaricomycotina</taxon>
        <taxon>Agaricomycetes</taxon>
        <taxon>Polyporales</taxon>
        <taxon>Polyporaceae</taxon>
        <taxon>Lentinus</taxon>
    </lineage>
</organism>
<protein>
    <recommendedName>
        <fullName evidence="2">PH domain-containing protein</fullName>
    </recommendedName>
</protein>
<feature type="compositionally biased region" description="Basic and acidic residues" evidence="1">
    <location>
        <begin position="751"/>
        <end position="773"/>
    </location>
</feature>
<sequence length="865" mass="93480">MSTTYTTATKEGRPQLLVRTSQFLKKVSTFRNIRRKSESRASGDTAYARSARSMDLGSKALAKVEVRAHHHSFDHSGDSGEDSPSHVSLRSPSNLRNSSQFTDTPLTAPPRAIDGLPNINTSAPFATVIDASSPSSMHTRAQTLPSPVSSGSEVPNGNAAQSATMDGRARRAIAPRLATLPPPLMAQYAAGGSARLTPSLVARQPPMPLLNLPTLPPPTPAQPARPARPTAPLRSIPALPMQGPSDADQDADHENASLEEEEDEEDGDDNADGHGHDAGSEESGDEDDEASPPPTSCIAGPSRLPQVDVSGFSVSFGDAGLTSSTPRTPHPPAVSPVDYFSSKSPEPAFSPLRTPRPNDYRPNGKARAIDGVPQPRLVPMPATPASPRPGLYHQASKSMVDLSAMTRKDKGKVFSPKLARTAPMKAQTLGLEGQAPAAGAEEPVPTAESTDDVITSPMLRRRCSLPVYEPSSDPPPYPDPLFRRRGPPLSQPLEEEGREELPPYSNSIYLSGVMPRKMEFSQPGVQSKDRKWRRVYCVLEGTAFRVYKSPPPASGVGAIEQWWENRVGVGDRTSVSITAVTSTGVRVSAIRERQRESPDERIPKILEESPACQDTPTQPAPDRPGRREPSPSPAPTKSKLGLASRILRKERSKSVDRLRTDSANSSRTRLSMDSRSESARQSSSATSRHSMDTLGSSRLSNAPSTVSHSTTSTSPTSFTGPSPTSASSSASSESGSRFSRSRILTHHSSRREHAGAEKDKDKLKEDSYTPDPKDLIRQYSLQHAESGLASDYHKRRNVIRVRMEGEQFLLQAKDVAAVIDWIEGIQMGTNVALDLDERPMPRGPIFPRRRRRRARRVDPAGATAS</sequence>
<feature type="compositionally biased region" description="Low complexity" evidence="1">
    <location>
        <begin position="224"/>
        <end position="234"/>
    </location>
</feature>
<dbReference type="OrthoDB" id="5865767at2759"/>
<feature type="domain" description="PH" evidence="2">
    <location>
        <begin position="508"/>
        <end position="832"/>
    </location>
</feature>
<keyword evidence="4" id="KW-1185">Reference proteome</keyword>
<proteinExistence type="predicted"/>
<dbReference type="InterPro" id="IPR001849">
    <property type="entry name" value="PH_domain"/>
</dbReference>
<feature type="compositionally biased region" description="Pro residues" evidence="1">
    <location>
        <begin position="376"/>
        <end position="387"/>
    </location>
</feature>
<dbReference type="EMBL" id="KZ857484">
    <property type="protein sequence ID" value="RDX42459.1"/>
    <property type="molecule type" value="Genomic_DNA"/>
</dbReference>
<feature type="compositionally biased region" description="Basic residues" evidence="1">
    <location>
        <begin position="739"/>
        <end position="750"/>
    </location>
</feature>
<feature type="compositionally biased region" description="Basic and acidic residues" evidence="1">
    <location>
        <begin position="592"/>
        <end position="607"/>
    </location>
</feature>
<feature type="region of interest" description="Disordered" evidence="1">
    <location>
        <begin position="426"/>
        <end position="504"/>
    </location>
</feature>
<dbReference type="Gene3D" id="2.30.29.30">
    <property type="entry name" value="Pleckstrin-homology domain (PH domain)/Phosphotyrosine-binding domain (PTB)"/>
    <property type="match status" value="2"/>
</dbReference>
<feature type="compositionally biased region" description="Low complexity" evidence="1">
    <location>
        <begin position="679"/>
        <end position="688"/>
    </location>
</feature>
<accession>A0A371CQ92</accession>
<dbReference type="InterPro" id="IPR011993">
    <property type="entry name" value="PH-like_dom_sf"/>
</dbReference>
<feature type="compositionally biased region" description="Acidic residues" evidence="1">
    <location>
        <begin position="280"/>
        <end position="290"/>
    </location>
</feature>
<dbReference type="Proteomes" id="UP000256964">
    <property type="component" value="Unassembled WGS sequence"/>
</dbReference>
<feature type="compositionally biased region" description="Basic and acidic residues" evidence="1">
    <location>
        <begin position="647"/>
        <end position="660"/>
    </location>
</feature>
<feature type="compositionally biased region" description="Low complexity" evidence="1">
    <location>
        <begin position="88"/>
        <end position="99"/>
    </location>
</feature>
<evidence type="ECO:0000259" key="2">
    <source>
        <dbReference type="SMART" id="SM00233"/>
    </source>
</evidence>
<feature type="region of interest" description="Disordered" evidence="1">
    <location>
        <begin position="132"/>
        <end position="167"/>
    </location>
</feature>
<dbReference type="STRING" id="139420.A0A371CQ92"/>
<feature type="compositionally biased region" description="Polar residues" evidence="1">
    <location>
        <begin position="693"/>
        <end position="702"/>
    </location>
</feature>
<dbReference type="AlphaFoldDB" id="A0A371CQ92"/>
<feature type="compositionally biased region" description="Low complexity" evidence="1">
    <location>
        <begin position="430"/>
        <end position="448"/>
    </location>
</feature>
<feature type="region of interest" description="Disordered" evidence="1">
    <location>
        <begin position="592"/>
        <end position="773"/>
    </location>
</feature>
<dbReference type="SUPFAM" id="SSF50729">
    <property type="entry name" value="PH domain-like"/>
    <property type="match status" value="1"/>
</dbReference>
<feature type="compositionally biased region" description="Low complexity" evidence="1">
    <location>
        <begin position="703"/>
        <end position="738"/>
    </location>
</feature>